<dbReference type="AlphaFoldDB" id="A0A382JSX7"/>
<reference evidence="2" key="1">
    <citation type="submission" date="2018-05" db="EMBL/GenBank/DDBJ databases">
        <authorList>
            <person name="Lanie J.A."/>
            <person name="Ng W.-L."/>
            <person name="Kazmierczak K.M."/>
            <person name="Andrzejewski T.M."/>
            <person name="Davidsen T.M."/>
            <person name="Wayne K.J."/>
            <person name="Tettelin H."/>
            <person name="Glass J.I."/>
            <person name="Rusch D."/>
            <person name="Podicherti R."/>
            <person name="Tsui H.-C.T."/>
            <person name="Winkler M.E."/>
        </authorList>
    </citation>
    <scope>NUCLEOTIDE SEQUENCE</scope>
</reference>
<protein>
    <recommendedName>
        <fullName evidence="1">Rap1a immunity protein domain-containing protein</fullName>
    </recommendedName>
</protein>
<name>A0A382JSX7_9ZZZZ</name>
<evidence type="ECO:0000259" key="1">
    <source>
        <dbReference type="Pfam" id="PF18602"/>
    </source>
</evidence>
<dbReference type="Pfam" id="PF18602">
    <property type="entry name" value="Rap1a"/>
    <property type="match status" value="1"/>
</dbReference>
<feature type="domain" description="Rap1a immunity protein" evidence="1">
    <location>
        <begin position="28"/>
        <end position="119"/>
    </location>
</feature>
<sequence length="121" mass="13742">MVNSNMRLLAIIVFLYALLPVRAENFYTGDELLERCEDCVHSVNISSVSACAYCISHMSSIHDAFVDWGFMEPKWCIAGDIMFSELTKTTMAYIHENTSSRHQYSTNSIANSLIENYPCNQ</sequence>
<proteinExistence type="predicted"/>
<organism evidence="2">
    <name type="scientific">marine metagenome</name>
    <dbReference type="NCBI Taxonomy" id="408172"/>
    <lineage>
        <taxon>unclassified sequences</taxon>
        <taxon>metagenomes</taxon>
        <taxon>ecological metagenomes</taxon>
    </lineage>
</organism>
<evidence type="ECO:0000313" key="2">
    <source>
        <dbReference type="EMBL" id="SVC14333.1"/>
    </source>
</evidence>
<dbReference type="EMBL" id="UINC01075795">
    <property type="protein sequence ID" value="SVC14333.1"/>
    <property type="molecule type" value="Genomic_DNA"/>
</dbReference>
<accession>A0A382JSX7</accession>
<dbReference type="InterPro" id="IPR041238">
    <property type="entry name" value="Rap1a"/>
</dbReference>
<gene>
    <name evidence="2" type="ORF">METZ01_LOCUS267187</name>
</gene>